<protein>
    <submittedName>
        <fullName evidence="1">Transposase</fullName>
    </submittedName>
</protein>
<dbReference type="EMBL" id="JACLAW010000006">
    <property type="protein sequence ID" value="MBC2665785.1"/>
    <property type="molecule type" value="Genomic_DNA"/>
</dbReference>
<dbReference type="RefSeq" id="WP_185664034.1">
    <property type="nucleotide sequence ID" value="NZ_JACLAW010000006.1"/>
</dbReference>
<keyword evidence="2" id="KW-1185">Reference proteome</keyword>
<organism evidence="1 2">
    <name type="scientific">Novosphingobium flavum</name>
    <dbReference type="NCBI Taxonomy" id="1778672"/>
    <lineage>
        <taxon>Bacteria</taxon>
        <taxon>Pseudomonadati</taxon>
        <taxon>Pseudomonadota</taxon>
        <taxon>Alphaproteobacteria</taxon>
        <taxon>Sphingomonadales</taxon>
        <taxon>Sphingomonadaceae</taxon>
        <taxon>Novosphingobium</taxon>
    </lineage>
</organism>
<gene>
    <name evidence="1" type="ORF">H7F51_09640</name>
</gene>
<evidence type="ECO:0000313" key="1">
    <source>
        <dbReference type="EMBL" id="MBC2665785.1"/>
    </source>
</evidence>
<comment type="caution">
    <text evidence="1">The sequence shown here is derived from an EMBL/GenBank/DDBJ whole genome shotgun (WGS) entry which is preliminary data.</text>
</comment>
<proteinExistence type="predicted"/>
<dbReference type="AlphaFoldDB" id="A0A7X1FRT9"/>
<reference evidence="1 2" key="1">
    <citation type="submission" date="2020-08" db="EMBL/GenBank/DDBJ databases">
        <title>The genome sequence of type strain Novosphingobium flavum NBRC 111647.</title>
        <authorList>
            <person name="Liu Y."/>
        </authorList>
    </citation>
    <scope>NUCLEOTIDE SEQUENCE [LARGE SCALE GENOMIC DNA]</scope>
    <source>
        <strain evidence="1 2">NBRC 111647</strain>
    </source>
</reference>
<name>A0A7X1FRT9_9SPHN</name>
<sequence length="297" mass="32629">MPRLIDCPDTALVTLGECADAIHAAGFAPSCEESLAETALWLRRLGNNPDFLGDILVESLKHRHRDEPAQGYGPQAIQLTRPKNGVFLRAAVWPAMADAMVAASGSASFVYGLPHDHNFSFLTHGYFGPGYWSDYYEYDYEAVSGWTGELAHLTHTGRRRLEPGKVMLYRAHRDVHRQLPADSLSVSLNVMHAEPAMHWLDQYSFDVEKGTITGRVDSGPSEAFLKIAVALGTCEALDLAEHVAASHPSERMRLTALDALAGQAPDHAARDALWARAERSGLRMVAMEARARRAELA</sequence>
<accession>A0A7X1FRT9</accession>
<dbReference type="Proteomes" id="UP000566813">
    <property type="component" value="Unassembled WGS sequence"/>
</dbReference>
<evidence type="ECO:0000313" key="2">
    <source>
        <dbReference type="Proteomes" id="UP000566813"/>
    </source>
</evidence>